<feature type="transmembrane region" description="Helical" evidence="1">
    <location>
        <begin position="368"/>
        <end position="387"/>
    </location>
</feature>
<dbReference type="AlphaFoldDB" id="A0A4Q1C566"/>
<feature type="transmembrane region" description="Helical" evidence="1">
    <location>
        <begin position="134"/>
        <end position="154"/>
    </location>
</feature>
<feature type="transmembrane region" description="Helical" evidence="1">
    <location>
        <begin position="228"/>
        <end position="247"/>
    </location>
</feature>
<feature type="transmembrane region" description="Helical" evidence="1">
    <location>
        <begin position="343"/>
        <end position="362"/>
    </location>
</feature>
<proteinExistence type="predicted"/>
<name>A0A4Q1C566_9BACT</name>
<evidence type="ECO:0000256" key="1">
    <source>
        <dbReference type="SAM" id="Phobius"/>
    </source>
</evidence>
<evidence type="ECO:0000313" key="2">
    <source>
        <dbReference type="EMBL" id="RXK53453.1"/>
    </source>
</evidence>
<dbReference type="RefSeq" id="WP_129049100.1">
    <property type="nucleotide sequence ID" value="NZ_SDHX01000002.1"/>
</dbReference>
<evidence type="ECO:0008006" key="4">
    <source>
        <dbReference type="Google" id="ProtNLM"/>
    </source>
</evidence>
<feature type="transmembrane region" description="Helical" evidence="1">
    <location>
        <begin position="111"/>
        <end position="128"/>
    </location>
</feature>
<dbReference type="Proteomes" id="UP000290218">
    <property type="component" value="Unassembled WGS sequence"/>
</dbReference>
<dbReference type="OrthoDB" id="189154at2"/>
<accession>A0A4Q1C566</accession>
<keyword evidence="1" id="KW-0472">Membrane</keyword>
<protein>
    <recommendedName>
        <fullName evidence="4">Glycosyltransferase RgtA/B/C/D-like domain-containing protein</fullName>
    </recommendedName>
</protein>
<keyword evidence="1" id="KW-0812">Transmembrane</keyword>
<comment type="caution">
    <text evidence="2">The sequence shown here is derived from an EMBL/GenBank/DDBJ whole genome shotgun (WGS) entry which is preliminary data.</text>
</comment>
<keyword evidence="1" id="KW-1133">Transmembrane helix</keyword>
<reference evidence="2 3" key="1">
    <citation type="submission" date="2019-01" db="EMBL/GenBank/DDBJ databases">
        <title>Lacunisphaera sp. strain TWA-58.</title>
        <authorList>
            <person name="Chen W.-M."/>
        </authorList>
    </citation>
    <scope>NUCLEOTIDE SEQUENCE [LARGE SCALE GENOMIC DNA]</scope>
    <source>
        <strain evidence="2 3">TWA-58</strain>
    </source>
</reference>
<dbReference type="EMBL" id="SDHX01000002">
    <property type="protein sequence ID" value="RXK53453.1"/>
    <property type="molecule type" value="Genomic_DNA"/>
</dbReference>
<feature type="transmembrane region" description="Helical" evidence="1">
    <location>
        <begin position="161"/>
        <end position="187"/>
    </location>
</feature>
<feature type="transmembrane region" description="Helical" evidence="1">
    <location>
        <begin position="455"/>
        <end position="480"/>
    </location>
</feature>
<feature type="transmembrane region" description="Helical" evidence="1">
    <location>
        <begin position="259"/>
        <end position="278"/>
    </location>
</feature>
<feature type="transmembrane region" description="Helical" evidence="1">
    <location>
        <begin position="7"/>
        <end position="26"/>
    </location>
</feature>
<feature type="transmembrane region" description="Helical" evidence="1">
    <location>
        <begin position="199"/>
        <end position="221"/>
    </location>
</feature>
<gene>
    <name evidence="2" type="ORF">ESB00_17320</name>
</gene>
<feature type="transmembrane region" description="Helical" evidence="1">
    <location>
        <begin position="423"/>
        <end position="443"/>
    </location>
</feature>
<evidence type="ECO:0000313" key="3">
    <source>
        <dbReference type="Proteomes" id="UP000290218"/>
    </source>
</evidence>
<organism evidence="2 3">
    <name type="scientific">Oleiharenicola lentus</name>
    <dbReference type="NCBI Taxonomy" id="2508720"/>
    <lineage>
        <taxon>Bacteria</taxon>
        <taxon>Pseudomonadati</taxon>
        <taxon>Verrucomicrobiota</taxon>
        <taxon>Opitutia</taxon>
        <taxon>Opitutales</taxon>
        <taxon>Opitutaceae</taxon>
        <taxon>Oleiharenicola</taxon>
    </lineage>
</organism>
<feature type="transmembrane region" description="Helical" evidence="1">
    <location>
        <begin position="83"/>
        <end position="104"/>
    </location>
</feature>
<sequence length="737" mass="80023">MTQRITRIALWSGVGLALTVCGYLLISTTFMPYDDEGYVLISIRNYLAGLRLYDDIFSQYGPWPFVYHELATTLTGQPLTHGFGRMLTLLHWVLASILGGAICWRLIRSQVAAVVASLLIFSLCWQNTSEPSHPGSHIMLLVALAATLVGGLPGARHPRTLYAALGVITALLLLTKINVGLLLAAGLGCFALRHTPWPARAQAAAAGIALAGMVALPWVLMGRQLDRGWVQVFTGLFTAAVLGVWWTHPVKSDDRRLPARAWLGLPVAALVTGGVICLQVCRHGTEAGSLLEAILLNPLRMPAHFTVGLHWYPEVWVLFAFGAAVVTKAGFEIRRSGEIARFTCLAVIACRIAALVVLAGLARHWPTHAGIFHFSAYCLPLLPVFLLPLTPSAENDCNLARQGVAWVALPQILHAFPVAGSQLAWATFLCVPVFVAGLFEAGGALTERWGPAGRAVARGTAAVALLVAVFLLGLLGHTGWQRYTQSRPLDLPGAGDIRLDGKTRQAFRLLHLNAQVHADLLFSRQGMFSHNLWSGLPTPTAQNATHWFWLLNPAQQQAIIARLAATPRTALITSQSLDEFMVREKIPFGGPLQDFVRGHYQPLFRYADFTFHVPAGSRAVTFGRFELLESAQAAGTMLLRTLVRLDGQPVRIRLEGMEAPWAIGPELLTPPYRGVAEPVDPTGQPTGPAVPLPAVQALHGLYRLSVICPRPPAGLPWQDYLVVVRDPTGRTLSDSAY</sequence>
<keyword evidence="3" id="KW-1185">Reference proteome</keyword>